<dbReference type="Gene3D" id="2.40.440.10">
    <property type="entry name" value="L,D-transpeptidase catalytic domain-like"/>
    <property type="match status" value="1"/>
</dbReference>
<dbReference type="UniPathway" id="UPA00219"/>
<dbReference type="InterPro" id="IPR050979">
    <property type="entry name" value="LD-transpeptidase"/>
</dbReference>
<dbReference type="EMBL" id="NIPW01000005">
    <property type="protein sequence ID" value="OWJ80326.1"/>
    <property type="molecule type" value="Genomic_DNA"/>
</dbReference>
<dbReference type="InterPro" id="IPR038063">
    <property type="entry name" value="Transpep_catalytic_dom"/>
</dbReference>
<dbReference type="GO" id="GO:0071555">
    <property type="term" value="P:cell wall organization"/>
    <property type="evidence" value="ECO:0007669"/>
    <property type="project" value="UniProtKB-UniRule"/>
</dbReference>
<evidence type="ECO:0000256" key="10">
    <source>
        <dbReference type="SAM" id="SignalP"/>
    </source>
</evidence>
<comment type="caution">
    <text evidence="12">The sequence shown here is derived from an EMBL/GenBank/DDBJ whole genome shotgun (WGS) entry which is preliminary data.</text>
</comment>
<evidence type="ECO:0000256" key="4">
    <source>
        <dbReference type="ARBA" id="ARBA00022679"/>
    </source>
</evidence>
<dbReference type="AlphaFoldDB" id="A0A212AFX2"/>
<comment type="pathway">
    <text evidence="1 9">Cell wall biogenesis; peptidoglycan biosynthesis.</text>
</comment>
<feature type="signal peptide" evidence="10">
    <location>
        <begin position="1"/>
        <end position="27"/>
    </location>
</feature>
<keyword evidence="6 9" id="KW-0133">Cell shape</keyword>
<dbReference type="GO" id="GO:0008360">
    <property type="term" value="P:regulation of cell shape"/>
    <property type="evidence" value="ECO:0007669"/>
    <property type="project" value="UniProtKB-UniRule"/>
</dbReference>
<dbReference type="GO" id="GO:0016757">
    <property type="term" value="F:glycosyltransferase activity"/>
    <property type="evidence" value="ECO:0007669"/>
    <property type="project" value="UniProtKB-KW"/>
</dbReference>
<feature type="active site" description="Nucleophile" evidence="9">
    <location>
        <position position="165"/>
    </location>
</feature>
<keyword evidence="3" id="KW-0328">Glycosyltransferase</keyword>
<dbReference type="InterPro" id="IPR005490">
    <property type="entry name" value="LD_TPept_cat_dom"/>
</dbReference>
<feature type="chain" id="PRO_5012713319" evidence="10">
    <location>
        <begin position="28"/>
        <end position="189"/>
    </location>
</feature>
<evidence type="ECO:0000256" key="9">
    <source>
        <dbReference type="PROSITE-ProRule" id="PRU01373"/>
    </source>
</evidence>
<keyword evidence="4" id="KW-0808">Transferase</keyword>
<evidence type="ECO:0000259" key="11">
    <source>
        <dbReference type="PROSITE" id="PS52029"/>
    </source>
</evidence>
<dbReference type="Pfam" id="PF03734">
    <property type="entry name" value="YkuD"/>
    <property type="match status" value="1"/>
</dbReference>
<dbReference type="GO" id="GO:0018104">
    <property type="term" value="P:peptidoglycan-protein cross-linking"/>
    <property type="evidence" value="ECO:0007669"/>
    <property type="project" value="TreeGrafter"/>
</dbReference>
<comment type="similarity">
    <text evidence="2">Belongs to the YkuD family.</text>
</comment>
<keyword evidence="13" id="KW-1185">Reference proteome</keyword>
<dbReference type="GO" id="GO:0071972">
    <property type="term" value="F:peptidoglycan L,D-transpeptidase activity"/>
    <property type="evidence" value="ECO:0007669"/>
    <property type="project" value="TreeGrafter"/>
</dbReference>
<dbReference type="Proteomes" id="UP000196878">
    <property type="component" value="Unassembled WGS sequence"/>
</dbReference>
<sequence length="189" mass="20925">MTTPATRRGLLLGALAMPFLAPALARAQEPNVRAPSHRRNISSFVTHRWQDHFATLGKGVIVADLTSRAVHFWSGDGLEYRIYPSSVPMSDELTRTGFTEVVRKRVGPDWTPTANMIARDPSLHYMPPGPDNPLGTHALYLTWPAYLIHGTQDTRKIGRPSSSGCVGLYNEHIEELYALAPIGTQVRLL</sequence>
<keyword evidence="8 9" id="KW-0961">Cell wall biogenesis/degradation</keyword>
<name>A0A212AFX2_9RHOB</name>
<dbReference type="GO" id="GO:0005576">
    <property type="term" value="C:extracellular region"/>
    <property type="evidence" value="ECO:0007669"/>
    <property type="project" value="TreeGrafter"/>
</dbReference>
<evidence type="ECO:0000256" key="8">
    <source>
        <dbReference type="ARBA" id="ARBA00023316"/>
    </source>
</evidence>
<evidence type="ECO:0000313" key="13">
    <source>
        <dbReference type="Proteomes" id="UP000196878"/>
    </source>
</evidence>
<dbReference type="PANTHER" id="PTHR30582">
    <property type="entry name" value="L,D-TRANSPEPTIDASE"/>
    <property type="match status" value="1"/>
</dbReference>
<dbReference type="RefSeq" id="WP_088214158.1">
    <property type="nucleotide sequence ID" value="NZ_NIPW01000005.1"/>
</dbReference>
<gene>
    <name evidence="12" type="ORF">CDV49_03385</name>
</gene>
<evidence type="ECO:0000256" key="7">
    <source>
        <dbReference type="ARBA" id="ARBA00022984"/>
    </source>
</evidence>
<evidence type="ECO:0000256" key="6">
    <source>
        <dbReference type="ARBA" id="ARBA00022960"/>
    </source>
</evidence>
<dbReference type="PROSITE" id="PS52029">
    <property type="entry name" value="LD_TPASE"/>
    <property type="match status" value="1"/>
</dbReference>
<dbReference type="PANTHER" id="PTHR30582:SF24">
    <property type="entry name" value="L,D-TRANSPEPTIDASE ERFK_SRFK-RELATED"/>
    <property type="match status" value="1"/>
</dbReference>
<proteinExistence type="inferred from homology"/>
<evidence type="ECO:0000256" key="3">
    <source>
        <dbReference type="ARBA" id="ARBA00022676"/>
    </source>
</evidence>
<dbReference type="SUPFAM" id="SSF141523">
    <property type="entry name" value="L,D-transpeptidase catalytic domain-like"/>
    <property type="match status" value="1"/>
</dbReference>
<evidence type="ECO:0000256" key="2">
    <source>
        <dbReference type="ARBA" id="ARBA00005992"/>
    </source>
</evidence>
<keyword evidence="7 9" id="KW-0573">Peptidoglycan synthesis</keyword>
<evidence type="ECO:0000313" key="12">
    <source>
        <dbReference type="EMBL" id="OWJ80326.1"/>
    </source>
</evidence>
<accession>A0A212AFX2</accession>
<evidence type="ECO:0000256" key="5">
    <source>
        <dbReference type="ARBA" id="ARBA00022801"/>
    </source>
</evidence>
<feature type="domain" description="L,D-TPase catalytic" evidence="11">
    <location>
        <begin position="59"/>
        <end position="189"/>
    </location>
</feature>
<dbReference type="OrthoDB" id="9795305at2"/>
<evidence type="ECO:0000256" key="1">
    <source>
        <dbReference type="ARBA" id="ARBA00004752"/>
    </source>
</evidence>
<keyword evidence="10" id="KW-0732">Signal</keyword>
<organism evidence="12 13">
    <name type="scientific">Haematobacter genomosp. 1</name>
    <dbReference type="NCBI Taxonomy" id="366618"/>
    <lineage>
        <taxon>Bacteria</taxon>
        <taxon>Pseudomonadati</taxon>
        <taxon>Pseudomonadota</taxon>
        <taxon>Alphaproteobacteria</taxon>
        <taxon>Rhodobacterales</taxon>
        <taxon>Paracoccaceae</taxon>
        <taxon>Haematobacter</taxon>
    </lineage>
</organism>
<reference evidence="12 13" key="1">
    <citation type="submission" date="2016-12" db="EMBL/GenBank/DDBJ databases">
        <title>Comparison of Traditional DNA-DNA Hybridization with In Silico Genomic Analysis.</title>
        <authorList>
            <person name="Nicholson A.C."/>
            <person name="Humrighouse B.W."/>
            <person name="Graziano J."/>
            <person name="Lasker B."/>
            <person name="Whitney A.M."/>
            <person name="Mcquiston J.R."/>
        </authorList>
    </citation>
    <scope>NUCLEOTIDE SEQUENCE [LARGE SCALE GENOMIC DNA]</scope>
    <source>
        <strain evidence="12 13">H2240</strain>
    </source>
</reference>
<feature type="active site" description="Proton donor/acceptor" evidence="9">
    <location>
        <position position="149"/>
    </location>
</feature>
<protein>
    <submittedName>
        <fullName evidence="12">L,D-transpeptidase</fullName>
    </submittedName>
</protein>
<dbReference type="CDD" id="cd16913">
    <property type="entry name" value="YkuD_like"/>
    <property type="match status" value="1"/>
</dbReference>
<keyword evidence="5" id="KW-0378">Hydrolase</keyword>